<evidence type="ECO:0000256" key="1">
    <source>
        <dbReference type="SAM" id="Phobius"/>
    </source>
</evidence>
<dbReference type="InterPro" id="IPR050834">
    <property type="entry name" value="Glycosyltransf_2"/>
</dbReference>
<feature type="transmembrane region" description="Helical" evidence="1">
    <location>
        <begin position="285"/>
        <end position="304"/>
    </location>
</feature>
<dbReference type="CDD" id="cd00761">
    <property type="entry name" value="Glyco_tranf_GTA_type"/>
    <property type="match status" value="1"/>
</dbReference>
<evidence type="ECO:0000313" key="4">
    <source>
        <dbReference type="Proteomes" id="UP000001962"/>
    </source>
</evidence>
<feature type="domain" description="Glycosyltransferase 2-like" evidence="2">
    <location>
        <begin position="14"/>
        <end position="178"/>
    </location>
</feature>
<keyword evidence="1" id="KW-0472">Membrane</keyword>
<dbReference type="PANTHER" id="PTHR43685:SF11">
    <property type="entry name" value="GLYCOSYLTRANSFERASE TAGX-RELATED"/>
    <property type="match status" value="1"/>
</dbReference>
<organism evidence="3 4">
    <name type="scientific">Alkalilimnicola ehrlichii (strain ATCC BAA-1101 / DSM 17681 / MLHE-1)</name>
    <dbReference type="NCBI Taxonomy" id="187272"/>
    <lineage>
        <taxon>Bacteria</taxon>
        <taxon>Pseudomonadati</taxon>
        <taxon>Pseudomonadota</taxon>
        <taxon>Gammaproteobacteria</taxon>
        <taxon>Chromatiales</taxon>
        <taxon>Ectothiorhodospiraceae</taxon>
        <taxon>Alkalilimnicola</taxon>
    </lineage>
</organism>
<dbReference type="GO" id="GO:0016740">
    <property type="term" value="F:transferase activity"/>
    <property type="evidence" value="ECO:0007669"/>
    <property type="project" value="UniProtKB-KW"/>
</dbReference>
<dbReference type="AlphaFoldDB" id="Q0A645"/>
<dbReference type="RefSeq" id="WP_011630085.1">
    <property type="nucleotide sequence ID" value="NC_008340.1"/>
</dbReference>
<dbReference type="HOGENOM" id="CLU_025996_3_1_6"/>
<dbReference type="EMBL" id="CP000453">
    <property type="protein sequence ID" value="ABI57692.1"/>
    <property type="molecule type" value="Genomic_DNA"/>
</dbReference>
<sequence length="317" mass="35321">MKRPAGHAPTRIHVCIPTYRRPEGLRRALQSVAGQRVGEEGVRVAVWVVDNDAAGPAGAVCDALRDGYPWPLHHVVAPERGISHARNRALEAALPGCDYLAFLDDDEIAPPDWLRDLLAARRRHRADVIAAPVHRALPDSAPGWVREARVFQGERHAEGQRLHRAATGNTLIRAGVLRRSGLRFDPRLALSGGEDTLFFRQLARQGARIHWTNSGAVTETVPAARLSRRWVWRRGYCLGNSVTRVHLIDRPLPAAIRFVPAYLAREGLRALALLGARLRGRRRHVWIDLIYCGAIQLGIVSAVLGGRPRHYERTQEE</sequence>
<accession>Q0A645</accession>
<keyword evidence="4" id="KW-1185">Reference proteome</keyword>
<dbReference type="OrthoDB" id="9802649at2"/>
<gene>
    <name evidence="3" type="ordered locus">Mlg_2352</name>
</gene>
<dbReference type="InterPro" id="IPR029044">
    <property type="entry name" value="Nucleotide-diphossugar_trans"/>
</dbReference>
<name>Q0A645_ALKEH</name>
<dbReference type="Pfam" id="PF00535">
    <property type="entry name" value="Glycos_transf_2"/>
    <property type="match status" value="1"/>
</dbReference>
<dbReference type="SUPFAM" id="SSF53448">
    <property type="entry name" value="Nucleotide-diphospho-sugar transferases"/>
    <property type="match status" value="1"/>
</dbReference>
<protein>
    <submittedName>
        <fullName evidence="3">Glycosyl transferase, family 2</fullName>
    </submittedName>
</protein>
<dbReference type="Proteomes" id="UP000001962">
    <property type="component" value="Chromosome"/>
</dbReference>
<keyword evidence="1" id="KW-1133">Transmembrane helix</keyword>
<keyword evidence="1" id="KW-0812">Transmembrane</keyword>
<keyword evidence="3" id="KW-0808">Transferase</keyword>
<dbReference type="eggNOG" id="COG0463">
    <property type="taxonomic scope" value="Bacteria"/>
</dbReference>
<dbReference type="CAZy" id="GT2">
    <property type="family name" value="Glycosyltransferase Family 2"/>
</dbReference>
<evidence type="ECO:0000259" key="2">
    <source>
        <dbReference type="Pfam" id="PF00535"/>
    </source>
</evidence>
<dbReference type="InterPro" id="IPR001173">
    <property type="entry name" value="Glyco_trans_2-like"/>
</dbReference>
<dbReference type="PANTHER" id="PTHR43685">
    <property type="entry name" value="GLYCOSYLTRANSFERASE"/>
    <property type="match status" value="1"/>
</dbReference>
<proteinExistence type="predicted"/>
<reference evidence="4" key="1">
    <citation type="submission" date="2006-08" db="EMBL/GenBank/DDBJ databases">
        <title>Complete sequence of Alkalilimnicola ehrilichei MLHE-1.</title>
        <authorList>
            <person name="Copeland A."/>
            <person name="Lucas S."/>
            <person name="Lapidus A."/>
            <person name="Barry K."/>
            <person name="Detter J.C."/>
            <person name="Glavina del Rio T."/>
            <person name="Hammon N."/>
            <person name="Israni S."/>
            <person name="Dalin E."/>
            <person name="Tice H."/>
            <person name="Pitluck S."/>
            <person name="Sims D."/>
            <person name="Brettin T."/>
            <person name="Bruce D."/>
            <person name="Han C."/>
            <person name="Tapia R."/>
            <person name="Gilna P."/>
            <person name="Schmutz J."/>
            <person name="Larimer F."/>
            <person name="Land M."/>
            <person name="Hauser L."/>
            <person name="Kyrpides N."/>
            <person name="Mikhailova N."/>
            <person name="Oremland R.S."/>
            <person name="Hoeft S.E."/>
            <person name="Switzer-Blum J."/>
            <person name="Kulp T."/>
            <person name="King G."/>
            <person name="Tabita R."/>
            <person name="Witte B."/>
            <person name="Santini J.M."/>
            <person name="Basu P."/>
            <person name="Hollibaugh J.T."/>
            <person name="Xie G."/>
            <person name="Stolz J.F."/>
            <person name="Richardson P."/>
        </authorList>
    </citation>
    <scope>NUCLEOTIDE SEQUENCE [LARGE SCALE GENOMIC DNA]</scope>
    <source>
        <strain evidence="4">ATCC BAA-1101 / DSM 17681 / MLHE-1</strain>
    </source>
</reference>
<dbReference type="KEGG" id="aeh:Mlg_2352"/>
<dbReference type="Gene3D" id="3.90.550.10">
    <property type="entry name" value="Spore Coat Polysaccharide Biosynthesis Protein SpsA, Chain A"/>
    <property type="match status" value="1"/>
</dbReference>
<evidence type="ECO:0000313" key="3">
    <source>
        <dbReference type="EMBL" id="ABI57692.1"/>
    </source>
</evidence>